<accession>A0ABN7ACX9</accession>
<reference evidence="1 2" key="1">
    <citation type="submission" date="2023-09" db="EMBL/GenBank/DDBJ databases">
        <title>Nesidiocoris tenuis whole genome shotgun sequence.</title>
        <authorList>
            <person name="Shibata T."/>
            <person name="Shimoda M."/>
            <person name="Kobayashi T."/>
            <person name="Uehara T."/>
        </authorList>
    </citation>
    <scope>NUCLEOTIDE SEQUENCE [LARGE SCALE GENOMIC DNA]</scope>
    <source>
        <strain evidence="1 2">Japan</strain>
    </source>
</reference>
<sequence>MISDNIDGPETVDPFIVTPSELMSELISHGYTGPGTSQLVNNYIAKMRDQRNYLYERLFNGEKRLETTAEHIKMLAASVSDVLMSLHFYNRTVEPDYDDVPYWSEIQELLAYSIDLDLILIVLDPDNQQYQQTAYKILSKLNLYFGGHERLMIDTIFMLQVPFSSLNSLQIRVLDAIARDVLRKSVGVQKPLDFSYFQILLLVKWWFSLPGCRSDETKRFTSRVPPGFPERILKLRKDVQFDITEYILDSMNDIQFEIQRYFDCMERAYIQFTSPCGLDLRNESHTSHSFYGVSSNESLNSLVESQILREWFSYDRKEIFQESIETERTTGPTGSQLSNCIEGGADEKRIDNDDLEVIDFFSIIDDHDDTMEETPVVSEDYELSSCIEGGADEKKIDNDDPEVIDFLSVIDDHDDTILQSDRLFSA</sequence>
<protein>
    <submittedName>
        <fullName evidence="1">Uncharacterized protein</fullName>
    </submittedName>
</protein>
<name>A0ABN7ACX9_9HEMI</name>
<keyword evidence="2" id="KW-1185">Reference proteome</keyword>
<dbReference type="EMBL" id="AP028910">
    <property type="protein sequence ID" value="BES90129.1"/>
    <property type="molecule type" value="Genomic_DNA"/>
</dbReference>
<organism evidence="1 2">
    <name type="scientific">Nesidiocoris tenuis</name>
    <dbReference type="NCBI Taxonomy" id="355587"/>
    <lineage>
        <taxon>Eukaryota</taxon>
        <taxon>Metazoa</taxon>
        <taxon>Ecdysozoa</taxon>
        <taxon>Arthropoda</taxon>
        <taxon>Hexapoda</taxon>
        <taxon>Insecta</taxon>
        <taxon>Pterygota</taxon>
        <taxon>Neoptera</taxon>
        <taxon>Paraneoptera</taxon>
        <taxon>Hemiptera</taxon>
        <taxon>Heteroptera</taxon>
        <taxon>Panheteroptera</taxon>
        <taxon>Cimicomorpha</taxon>
        <taxon>Miridae</taxon>
        <taxon>Dicyphina</taxon>
        <taxon>Nesidiocoris</taxon>
    </lineage>
</organism>
<dbReference type="Proteomes" id="UP001307889">
    <property type="component" value="Chromosome 2"/>
</dbReference>
<gene>
    <name evidence="1" type="ORF">NTJ_02936</name>
</gene>
<evidence type="ECO:0000313" key="2">
    <source>
        <dbReference type="Proteomes" id="UP001307889"/>
    </source>
</evidence>
<proteinExistence type="predicted"/>
<evidence type="ECO:0000313" key="1">
    <source>
        <dbReference type="EMBL" id="BES90129.1"/>
    </source>
</evidence>